<reference evidence="6" key="1">
    <citation type="submission" date="2018-05" db="EMBL/GenBank/DDBJ databases">
        <authorList>
            <person name="Lanie J.A."/>
            <person name="Ng W.-L."/>
            <person name="Kazmierczak K.M."/>
            <person name="Andrzejewski T.M."/>
            <person name="Davidsen T.M."/>
            <person name="Wayne K.J."/>
            <person name="Tettelin H."/>
            <person name="Glass J.I."/>
            <person name="Rusch D."/>
            <person name="Podicherti R."/>
            <person name="Tsui H.-C.T."/>
            <person name="Winkler M.E."/>
        </authorList>
    </citation>
    <scope>NUCLEOTIDE SEQUENCE</scope>
</reference>
<accession>A0A383B670</accession>
<dbReference type="Pfam" id="PF00884">
    <property type="entry name" value="Sulfatase"/>
    <property type="match status" value="1"/>
</dbReference>
<protein>
    <recommendedName>
        <fullName evidence="5">Sulfatase N-terminal domain-containing protein</fullName>
    </recommendedName>
</protein>
<dbReference type="InterPro" id="IPR050738">
    <property type="entry name" value="Sulfatase"/>
</dbReference>
<dbReference type="PANTHER" id="PTHR42693:SF53">
    <property type="entry name" value="ENDO-4-O-SULFATASE"/>
    <property type="match status" value="1"/>
</dbReference>
<evidence type="ECO:0000256" key="4">
    <source>
        <dbReference type="ARBA" id="ARBA00022837"/>
    </source>
</evidence>
<evidence type="ECO:0000256" key="2">
    <source>
        <dbReference type="ARBA" id="ARBA00022723"/>
    </source>
</evidence>
<dbReference type="Gene3D" id="3.40.720.10">
    <property type="entry name" value="Alkaline Phosphatase, subunit A"/>
    <property type="match status" value="1"/>
</dbReference>
<evidence type="ECO:0000256" key="1">
    <source>
        <dbReference type="ARBA" id="ARBA00008779"/>
    </source>
</evidence>
<organism evidence="6">
    <name type="scientific">marine metagenome</name>
    <dbReference type="NCBI Taxonomy" id="408172"/>
    <lineage>
        <taxon>unclassified sequences</taxon>
        <taxon>metagenomes</taxon>
        <taxon>ecological metagenomes</taxon>
    </lineage>
</organism>
<feature type="domain" description="Sulfatase N-terminal" evidence="5">
    <location>
        <begin position="42"/>
        <end position="139"/>
    </location>
</feature>
<dbReference type="EMBL" id="UINC01197406">
    <property type="protein sequence ID" value="SVE14878.1"/>
    <property type="molecule type" value="Genomic_DNA"/>
</dbReference>
<keyword evidence="4" id="KW-0106">Calcium</keyword>
<dbReference type="InterPro" id="IPR017850">
    <property type="entry name" value="Alkaline_phosphatase_core_sf"/>
</dbReference>
<dbReference type="GO" id="GO:0004065">
    <property type="term" value="F:arylsulfatase activity"/>
    <property type="evidence" value="ECO:0007669"/>
    <property type="project" value="TreeGrafter"/>
</dbReference>
<keyword evidence="3" id="KW-0378">Hydrolase</keyword>
<dbReference type="SUPFAM" id="SSF53649">
    <property type="entry name" value="Alkaline phosphatase-like"/>
    <property type="match status" value="1"/>
</dbReference>
<dbReference type="InterPro" id="IPR000917">
    <property type="entry name" value="Sulfatase_N"/>
</dbReference>
<dbReference type="GO" id="GO:0046872">
    <property type="term" value="F:metal ion binding"/>
    <property type="evidence" value="ECO:0007669"/>
    <property type="project" value="UniProtKB-KW"/>
</dbReference>
<evidence type="ECO:0000313" key="6">
    <source>
        <dbReference type="EMBL" id="SVE14878.1"/>
    </source>
</evidence>
<proteinExistence type="inferred from homology"/>
<dbReference type="PANTHER" id="PTHR42693">
    <property type="entry name" value="ARYLSULFATASE FAMILY MEMBER"/>
    <property type="match status" value="1"/>
</dbReference>
<dbReference type="PROSITE" id="PS51318">
    <property type="entry name" value="TAT"/>
    <property type="match status" value="1"/>
</dbReference>
<dbReference type="InterPro" id="IPR006311">
    <property type="entry name" value="TAT_signal"/>
</dbReference>
<dbReference type="AlphaFoldDB" id="A0A383B670"/>
<comment type="similarity">
    <text evidence="1">Belongs to the sulfatase family.</text>
</comment>
<name>A0A383B670_9ZZZZ</name>
<sequence>MSSLVLSRRQCLRALSAGAALVATSTLTGCAAPPAPRRGGRPNVVFILADDLGYGDLGCYGSTDVDTPNIDALAAAGTRFTQFYVTAPVCTPSRMSFLTGRHYNYGVEQGIGMASSEVTLAEMFSGAGYRTALFGKWHM</sequence>
<dbReference type="InterPro" id="IPR024607">
    <property type="entry name" value="Sulfatase_CS"/>
</dbReference>
<feature type="non-terminal residue" evidence="6">
    <location>
        <position position="139"/>
    </location>
</feature>
<keyword evidence="2" id="KW-0479">Metal-binding</keyword>
<evidence type="ECO:0000259" key="5">
    <source>
        <dbReference type="Pfam" id="PF00884"/>
    </source>
</evidence>
<gene>
    <name evidence="6" type="ORF">METZ01_LOCUS467732</name>
</gene>
<evidence type="ECO:0000256" key="3">
    <source>
        <dbReference type="ARBA" id="ARBA00022801"/>
    </source>
</evidence>
<dbReference type="PROSITE" id="PS00523">
    <property type="entry name" value="SULFATASE_1"/>
    <property type="match status" value="1"/>
</dbReference>